<reference evidence="16" key="1">
    <citation type="submission" date="2025-08" db="UniProtKB">
        <authorList>
            <consortium name="RefSeq"/>
        </authorList>
    </citation>
    <scope>IDENTIFICATION</scope>
</reference>
<dbReference type="InterPro" id="IPR036779">
    <property type="entry name" value="LysM_dom_sf"/>
</dbReference>
<keyword evidence="7 11" id="KW-1133">Transmembrane helix</keyword>
<dbReference type="Pfam" id="PF00069">
    <property type="entry name" value="Pkinase"/>
    <property type="match status" value="1"/>
</dbReference>
<evidence type="ECO:0000256" key="11">
    <source>
        <dbReference type="SAM" id="Phobius"/>
    </source>
</evidence>
<dbReference type="PROSITE" id="PS51782">
    <property type="entry name" value="LYSM"/>
    <property type="match status" value="1"/>
</dbReference>
<dbReference type="GeneID" id="105166302"/>
<evidence type="ECO:0000313" key="15">
    <source>
        <dbReference type="Proteomes" id="UP000504604"/>
    </source>
</evidence>
<feature type="transmembrane region" description="Helical" evidence="11">
    <location>
        <begin position="268"/>
        <end position="293"/>
    </location>
</feature>
<dbReference type="Gramene" id="SIN_1011643.t">
    <property type="protein sequence ID" value="SIN_1011643.t.cds1"/>
    <property type="gene ID" value="SIN_1011643"/>
</dbReference>
<feature type="compositionally biased region" description="Polar residues" evidence="10">
    <location>
        <begin position="240"/>
        <end position="255"/>
    </location>
</feature>
<dbReference type="InterPro" id="IPR011009">
    <property type="entry name" value="Kinase-like_dom_sf"/>
</dbReference>
<dbReference type="GO" id="GO:0004672">
    <property type="term" value="F:protein kinase activity"/>
    <property type="evidence" value="ECO:0007669"/>
    <property type="project" value="InterPro"/>
</dbReference>
<dbReference type="GO" id="GO:0005524">
    <property type="term" value="F:ATP binding"/>
    <property type="evidence" value="ECO:0007669"/>
    <property type="project" value="UniProtKB-KW"/>
</dbReference>
<dbReference type="Pfam" id="PF23446">
    <property type="entry name" value="LysM1_NFP_LYK"/>
    <property type="match status" value="1"/>
</dbReference>
<accession>A0A6I9TFG7</accession>
<protein>
    <submittedName>
        <fullName evidence="16">Protein LYK5-like</fullName>
    </submittedName>
</protein>
<feature type="domain" description="Protein kinase" evidence="13">
    <location>
        <begin position="321"/>
        <end position="611"/>
    </location>
</feature>
<evidence type="ECO:0000256" key="3">
    <source>
        <dbReference type="ARBA" id="ARBA00022692"/>
    </source>
</evidence>
<dbReference type="CDD" id="cd00118">
    <property type="entry name" value="LysM"/>
    <property type="match status" value="1"/>
</dbReference>
<dbReference type="SUPFAM" id="SSF56112">
    <property type="entry name" value="Protein kinase-like (PK-like)"/>
    <property type="match status" value="1"/>
</dbReference>
<feature type="signal peptide" evidence="12">
    <location>
        <begin position="1"/>
        <end position="20"/>
    </location>
</feature>
<evidence type="ECO:0000256" key="7">
    <source>
        <dbReference type="ARBA" id="ARBA00022989"/>
    </source>
</evidence>
<evidence type="ECO:0000256" key="4">
    <source>
        <dbReference type="ARBA" id="ARBA00022729"/>
    </source>
</evidence>
<keyword evidence="3 11" id="KW-0812">Transmembrane</keyword>
<dbReference type="PANTHER" id="PTHR45927">
    <property type="entry name" value="LYSM-DOMAIN RECEPTOR-LIKE KINASE-RELATED"/>
    <property type="match status" value="1"/>
</dbReference>
<dbReference type="InParanoid" id="A0A6I9TFG7"/>
<evidence type="ECO:0000259" key="13">
    <source>
        <dbReference type="PROSITE" id="PS50011"/>
    </source>
</evidence>
<feature type="domain" description="LysM" evidence="14">
    <location>
        <begin position="186"/>
        <end position="231"/>
    </location>
</feature>
<dbReference type="Gene3D" id="3.10.350.10">
    <property type="entry name" value="LysM domain"/>
    <property type="match status" value="1"/>
</dbReference>
<keyword evidence="6" id="KW-0067">ATP-binding</keyword>
<sequence length="617" mass="69041">MNWMLKILTVLVLFPPSINSQQNYSGNAELDCNITDGRKPPKSFLYTCNGRYTSCRAFLIFRARFPYNTSPVIATLTSSDVAEIEKINNITSFTVFPEGRKVIVPVNCSCSGQYYQASTTYQVPIEHQTYYIIANSTFQGLTTCTSLIHANEYSEFSLLPGNKLLIPLRCACPTRGQTAAGTKFLLTYSIGLGDTLYTLSKRFNVSLTSIREANSFSDGFHIIYPFTTVLIPLPSEPSSSHTVSRSDHVTTSSSLPAPVDRRSRRNRALSIAGIAAGALSLPILFVLVPIYLFHKKRNQVRQSRWRNAKVYSPQELILELVRFDRAVKVFKFSEIKKATGNFGTKNRIKGCLYRGTFRREVLAVKKSNGSADSEVKLLYQINHLNIVKLHGFCEHKDNLYLVYEYMENGTLQEWLSRGGSEGEKSWNKRIHIALDVANGLLYLHSFINPAYVHNDIRSSNILLNGNLRAKIANFSLAVKANFSCITRVVGTKGYMAPECLEAGPVTLKVDVFAFGVVLLELITDKYPVFLQDGRERLLSTTVAAIMQSQDAETELSHFIAPGLRENGGIEYAVQVVKLSLSCFRQDPADRPDMAEVVSTLLKVQFNIHKSLLSKQKN</sequence>
<dbReference type="InterPro" id="IPR018392">
    <property type="entry name" value="LysM"/>
</dbReference>
<dbReference type="Pfam" id="PF23473">
    <property type="entry name" value="LysM3_LYK4_5"/>
    <property type="match status" value="1"/>
</dbReference>
<keyword evidence="5" id="KW-0547">Nucleotide-binding</keyword>
<dbReference type="Gene3D" id="1.10.510.10">
    <property type="entry name" value="Transferase(Phosphotransferase) domain 1"/>
    <property type="match status" value="1"/>
</dbReference>
<keyword evidence="2" id="KW-1003">Cell membrane</keyword>
<dbReference type="InterPro" id="IPR000719">
    <property type="entry name" value="Prot_kinase_dom"/>
</dbReference>
<dbReference type="KEGG" id="sind:105166302"/>
<evidence type="ECO:0000256" key="8">
    <source>
        <dbReference type="ARBA" id="ARBA00023136"/>
    </source>
</evidence>
<dbReference type="InterPro" id="IPR008266">
    <property type="entry name" value="Tyr_kinase_AS"/>
</dbReference>
<evidence type="ECO:0000256" key="5">
    <source>
        <dbReference type="ARBA" id="ARBA00022741"/>
    </source>
</evidence>
<evidence type="ECO:0000256" key="9">
    <source>
        <dbReference type="ARBA" id="ARBA00023157"/>
    </source>
</evidence>
<evidence type="ECO:0000256" key="10">
    <source>
        <dbReference type="SAM" id="MobiDB-lite"/>
    </source>
</evidence>
<proteinExistence type="predicted"/>
<dbReference type="Proteomes" id="UP000504604">
    <property type="component" value="Linkage group LG7"/>
</dbReference>
<dbReference type="RefSeq" id="XP_011083913.1">
    <property type="nucleotide sequence ID" value="XM_011085611.1"/>
</dbReference>
<name>A0A6I9TFG7_SESIN</name>
<keyword evidence="4 12" id="KW-0732">Signal</keyword>
<dbReference type="PROSITE" id="PS50011">
    <property type="entry name" value="PROTEIN_KINASE_DOM"/>
    <property type="match status" value="1"/>
</dbReference>
<dbReference type="GO" id="GO:0005886">
    <property type="term" value="C:plasma membrane"/>
    <property type="evidence" value="ECO:0007669"/>
    <property type="project" value="UniProtKB-SubCell"/>
</dbReference>
<gene>
    <name evidence="16" type="primary">LOC105166302</name>
</gene>
<dbReference type="InterPro" id="IPR056563">
    <property type="entry name" value="LysM3_LYK4_5"/>
</dbReference>
<feature type="region of interest" description="Disordered" evidence="10">
    <location>
        <begin position="240"/>
        <end position="259"/>
    </location>
</feature>
<dbReference type="InterPro" id="IPR056562">
    <property type="entry name" value="LysM2_CERK1_LYK3_4_5"/>
</dbReference>
<evidence type="ECO:0000259" key="14">
    <source>
        <dbReference type="PROSITE" id="PS51782"/>
    </source>
</evidence>
<keyword evidence="15" id="KW-1185">Reference proteome</keyword>
<evidence type="ECO:0000256" key="12">
    <source>
        <dbReference type="SAM" id="SignalP"/>
    </source>
</evidence>
<evidence type="ECO:0000313" key="16">
    <source>
        <dbReference type="RefSeq" id="XP_011083913.1"/>
    </source>
</evidence>
<dbReference type="OrthoDB" id="4062651at2759"/>
<dbReference type="GO" id="GO:0051707">
    <property type="term" value="P:response to other organism"/>
    <property type="evidence" value="ECO:0007669"/>
    <property type="project" value="UniProtKB-ARBA"/>
</dbReference>
<dbReference type="FunFam" id="1.10.510.10:FF:000468">
    <property type="entry name" value="PTI1-like tyrosine-protein kinase 3"/>
    <property type="match status" value="1"/>
</dbReference>
<evidence type="ECO:0000256" key="6">
    <source>
        <dbReference type="ARBA" id="ARBA00022840"/>
    </source>
</evidence>
<dbReference type="Gene3D" id="3.30.200.20">
    <property type="entry name" value="Phosphorylase Kinase, domain 1"/>
    <property type="match status" value="1"/>
</dbReference>
<dbReference type="PANTHER" id="PTHR45927:SF7">
    <property type="entry name" value="LYSM-DOMAIN RECEPTOR-LIKE KINASE"/>
    <property type="match status" value="1"/>
</dbReference>
<comment type="subcellular location">
    <subcellularLocation>
        <location evidence="1">Cell membrane</location>
        <topology evidence="1">Single-pass membrane protein</topology>
    </subcellularLocation>
</comment>
<dbReference type="InterPro" id="IPR052611">
    <property type="entry name" value="Plant_RLK_LysM"/>
</dbReference>
<dbReference type="PROSITE" id="PS00109">
    <property type="entry name" value="PROTEIN_KINASE_TYR"/>
    <property type="match status" value="1"/>
</dbReference>
<keyword evidence="9" id="KW-1015">Disulfide bond</keyword>
<keyword evidence="8 11" id="KW-0472">Membrane</keyword>
<dbReference type="AlphaFoldDB" id="A0A6I9TFG7"/>
<evidence type="ECO:0000256" key="2">
    <source>
        <dbReference type="ARBA" id="ARBA00022475"/>
    </source>
</evidence>
<dbReference type="InterPro" id="IPR056561">
    <property type="entry name" value="NFP_LYK_LysM1"/>
</dbReference>
<dbReference type="SMART" id="SM00257">
    <property type="entry name" value="LysM"/>
    <property type="match status" value="1"/>
</dbReference>
<feature type="chain" id="PRO_5026763754" evidence="12">
    <location>
        <begin position="21"/>
        <end position="617"/>
    </location>
</feature>
<evidence type="ECO:0000256" key="1">
    <source>
        <dbReference type="ARBA" id="ARBA00004162"/>
    </source>
</evidence>
<organism evidence="15 16">
    <name type="scientific">Sesamum indicum</name>
    <name type="common">Oriental sesame</name>
    <name type="synonym">Sesamum orientale</name>
    <dbReference type="NCBI Taxonomy" id="4182"/>
    <lineage>
        <taxon>Eukaryota</taxon>
        <taxon>Viridiplantae</taxon>
        <taxon>Streptophyta</taxon>
        <taxon>Embryophyta</taxon>
        <taxon>Tracheophyta</taxon>
        <taxon>Spermatophyta</taxon>
        <taxon>Magnoliopsida</taxon>
        <taxon>eudicotyledons</taxon>
        <taxon>Gunneridae</taxon>
        <taxon>Pentapetalae</taxon>
        <taxon>asterids</taxon>
        <taxon>lamiids</taxon>
        <taxon>Lamiales</taxon>
        <taxon>Pedaliaceae</taxon>
        <taxon>Sesamum</taxon>
    </lineage>
</organism>
<dbReference type="Pfam" id="PF23472">
    <property type="entry name" value="LysM2_CERK1_LYK3_4_5"/>
    <property type="match status" value="1"/>
</dbReference>